<proteinExistence type="predicted"/>
<name>A0A783VAI1_ECOLX</name>
<dbReference type="RefSeq" id="WP_077790779.1">
    <property type="nucleotide sequence ID" value="NZ_JBBFNO010000001.1"/>
</dbReference>
<evidence type="ECO:0000313" key="2">
    <source>
        <dbReference type="EMBL" id="HAJ0849869.1"/>
    </source>
</evidence>
<dbReference type="AlphaFoldDB" id="A0A783VAI1"/>
<accession>A0A783VAI1</accession>
<comment type="caution">
    <text evidence="1">The sequence shown here is derived from an EMBL/GenBank/DDBJ whole genome shotgun (WGS) entry which is preliminary data.</text>
</comment>
<organism evidence="1">
    <name type="scientific">Escherichia coli</name>
    <dbReference type="NCBI Taxonomy" id="562"/>
    <lineage>
        <taxon>Bacteria</taxon>
        <taxon>Pseudomonadati</taxon>
        <taxon>Pseudomonadota</taxon>
        <taxon>Gammaproteobacteria</taxon>
        <taxon>Enterobacterales</taxon>
        <taxon>Enterobacteriaceae</taxon>
        <taxon>Escherichia</taxon>
    </lineage>
</organism>
<dbReference type="EMBL" id="DABFSR010000032">
    <property type="protein sequence ID" value="HAI8760911.1"/>
    <property type="molecule type" value="Genomic_DNA"/>
</dbReference>
<protein>
    <submittedName>
        <fullName evidence="1">Uncharacterized protein</fullName>
    </submittedName>
</protein>
<sequence length="131" mass="15414">MDDDFLENDLDWFLSSQDGFLAHFATGGKGSVPEKIRESIDNYELIYDYFYSLEPLSDVEVIEYNLPDFSDEERRSRYLKSFIEMSRKGLFSYDYRNDKYKLISKPISPLRYSVLPDDIKGIIYISSENIS</sequence>
<gene>
    <name evidence="1" type="ORF">HJ971_004327</name>
    <name evidence="2" type="ORF">HL560_22920</name>
</gene>
<evidence type="ECO:0000313" key="1">
    <source>
        <dbReference type="EMBL" id="HAI8760911.1"/>
    </source>
</evidence>
<reference evidence="1" key="1">
    <citation type="journal article" date="2018" name="Genome Biol.">
        <title>SKESA: strategic k-mer extension for scrupulous assemblies.</title>
        <authorList>
            <person name="Souvorov A."/>
            <person name="Agarwala R."/>
            <person name="Lipman D.J."/>
        </authorList>
    </citation>
    <scope>NUCLEOTIDE SEQUENCE</scope>
    <source>
        <strain evidence="2">EC00617</strain>
        <strain evidence="1">EC00709</strain>
    </source>
</reference>
<reference evidence="1" key="2">
    <citation type="submission" date="2020-04" db="EMBL/GenBank/DDBJ databases">
        <authorList>
            <consortium name="NCBI Pathogen Detection Project"/>
        </authorList>
    </citation>
    <scope>NUCLEOTIDE SEQUENCE</scope>
    <source>
        <strain evidence="2">EC00617</strain>
        <strain evidence="1">EC00709</strain>
    </source>
</reference>
<dbReference type="EMBL" id="DABGYO010000044">
    <property type="protein sequence ID" value="HAJ0849869.1"/>
    <property type="molecule type" value="Genomic_DNA"/>
</dbReference>